<evidence type="ECO:0000256" key="5">
    <source>
        <dbReference type="ARBA" id="ARBA00022845"/>
    </source>
</evidence>
<dbReference type="PROSITE" id="PS50303">
    <property type="entry name" value="PUM_HD"/>
    <property type="match status" value="1"/>
</dbReference>
<feature type="repeat" description="Pumilio" evidence="7">
    <location>
        <begin position="556"/>
        <end position="591"/>
    </location>
</feature>
<dbReference type="AlphaFoldDB" id="A0A8T2R2Z6"/>
<evidence type="ECO:0000256" key="9">
    <source>
        <dbReference type="SAM" id="MobiDB-lite"/>
    </source>
</evidence>
<feature type="repeat" description="Pumilio" evidence="7">
    <location>
        <begin position="667"/>
        <end position="702"/>
    </location>
</feature>
<dbReference type="PANTHER" id="PTHR12537:SF13">
    <property type="entry name" value="PUMILIO HOMOLOGY DOMAIN FAMILY MEMBER 4"/>
    <property type="match status" value="1"/>
</dbReference>
<dbReference type="SMART" id="SM00025">
    <property type="entry name" value="Pumilio"/>
    <property type="match status" value="8"/>
</dbReference>
<sequence>MESPAEEIDILLNEIPRATSAPPHFQSSSVAPQPSPMPSFPDVLFERKLPSCLSDSRVLCMSENLNPNAGQNSSSSRSAGITPRVSQASPNQRTLASLQQNPPSCLTDRNDAAMEKALASLSLKENDPGSFQVLLGNRDKVYTPNALDDLSMLNTAPPASSVNTFQHATTLAPQAVMVEDLSTLSSSYPSMTCSFTGGSLWDRSHLQKAHMSHDIAPALNASLDSSVFRTGSSLLKDEPGLSTRSKNLTTQQQQITEQVACQQGYDWNPLQKGSYFSSVVGNREAREIFQQPGFRGVHNVDLRGNCIMSSSSGLSQDSQLLALLQHQKLQMPRQTLEEKLQMQQFRSSVDAGILDQIRYMKGLTKYPAYMTDIGNIHYISGSLPPTYENPFVGSDTKCRYYAQGHCVLGNTCPYLHPHSCTEGSTFLLSAKEGFTGAGVYERLSGLIPSQEHQQRQAHSNGNYDDFAGMLGGRRRKEKPGFMMGNSDSLLPLNERLSAKAFVEGSSESLQELSKFIELEDIKGSIFAVAKDQNGCRNLQRKLDEARPEDVEKIFHEIKDHVGHLMIDPFGNYLVQKLLDACSESHCTSILEAVIKNDDLISISLNSHGTRAVQKLIETLRTPDQTALLISSLKHGVVTLIKDLNGNHVVQRCLQGLPSDDNQFIFDAATSHCVEIASHKHGCCVLQRCLDYASDRQKQQLVTEIAVNSLALSQDQYGNYVVQYILGLGLPWVLAEVFSRLEGSFVHLSMQKFSSNVVEKCLNVGLDESKETIMEEILSSSSFGQLLQDQFGNYVIQSALKVTEVLQEQLHRTIVDAIKPYEHVLKSSPFGKRILSRIQDKK</sequence>
<evidence type="ECO:0000313" key="12">
    <source>
        <dbReference type="EMBL" id="KAH7290752.1"/>
    </source>
</evidence>
<dbReference type="InterPro" id="IPR036855">
    <property type="entry name" value="Znf_CCCH_sf"/>
</dbReference>
<evidence type="ECO:0000256" key="3">
    <source>
        <dbReference type="ARBA" id="ARBA00022771"/>
    </source>
</evidence>
<accession>A0A8T2R2Z6</accession>
<feature type="repeat" description="Pumilio" evidence="7">
    <location>
        <begin position="775"/>
        <end position="815"/>
    </location>
</feature>
<dbReference type="InterPro" id="IPR033712">
    <property type="entry name" value="Pumilio_RNA-bd"/>
</dbReference>
<keyword evidence="1 8" id="KW-0479">Metal-binding</keyword>
<dbReference type="InterPro" id="IPR011989">
    <property type="entry name" value="ARM-like"/>
</dbReference>
<dbReference type="OrthoDB" id="668540at2759"/>
<evidence type="ECO:0000256" key="8">
    <source>
        <dbReference type="PROSITE-ProRule" id="PRU00723"/>
    </source>
</evidence>
<comment type="caution">
    <text evidence="12">The sequence shown here is derived from an EMBL/GenBank/DDBJ whole genome shotgun (WGS) entry which is preliminary data.</text>
</comment>
<evidence type="ECO:0000256" key="2">
    <source>
        <dbReference type="ARBA" id="ARBA00022737"/>
    </source>
</evidence>
<gene>
    <name evidence="12" type="ORF">KP509_30G062000</name>
</gene>
<dbReference type="InterPro" id="IPR001313">
    <property type="entry name" value="Pumilio_RNA-bd_rpt"/>
</dbReference>
<dbReference type="PANTHER" id="PTHR12537">
    <property type="entry name" value="RNA BINDING PROTEIN PUMILIO-RELATED"/>
    <property type="match status" value="1"/>
</dbReference>
<name>A0A8T2R2Z6_CERRI</name>
<dbReference type="GO" id="GO:0008270">
    <property type="term" value="F:zinc ion binding"/>
    <property type="evidence" value="ECO:0007669"/>
    <property type="project" value="UniProtKB-KW"/>
</dbReference>
<protein>
    <submittedName>
        <fullName evidence="12">Uncharacterized protein</fullName>
    </submittedName>
</protein>
<feature type="repeat" description="Pumilio" evidence="7">
    <location>
        <begin position="592"/>
        <end position="630"/>
    </location>
</feature>
<dbReference type="InterPro" id="IPR000571">
    <property type="entry name" value="Znf_CCCH"/>
</dbReference>
<feature type="repeat" description="Pumilio" evidence="7">
    <location>
        <begin position="631"/>
        <end position="666"/>
    </location>
</feature>
<dbReference type="CDD" id="cd07920">
    <property type="entry name" value="Pumilio"/>
    <property type="match status" value="1"/>
</dbReference>
<feature type="domain" description="C3H1-type" evidence="10">
    <location>
        <begin position="397"/>
        <end position="419"/>
    </location>
</feature>
<reference evidence="12" key="1">
    <citation type="submission" date="2021-08" db="EMBL/GenBank/DDBJ databases">
        <title>WGS assembly of Ceratopteris richardii.</title>
        <authorList>
            <person name="Marchant D.B."/>
            <person name="Chen G."/>
            <person name="Jenkins J."/>
            <person name="Shu S."/>
            <person name="Leebens-Mack J."/>
            <person name="Grimwood J."/>
            <person name="Schmutz J."/>
            <person name="Soltis P."/>
            <person name="Soltis D."/>
            <person name="Chen Z.-H."/>
        </authorList>
    </citation>
    <scope>NUCLEOTIDE SEQUENCE</scope>
    <source>
        <strain evidence="12">Whitten #5841</strain>
        <tissue evidence="12">Leaf</tissue>
    </source>
</reference>
<dbReference type="EMBL" id="CM035435">
    <property type="protein sequence ID" value="KAH7290752.1"/>
    <property type="molecule type" value="Genomic_DNA"/>
</dbReference>
<feature type="region of interest" description="Disordered" evidence="9">
    <location>
        <begin position="17"/>
        <end position="42"/>
    </location>
</feature>
<evidence type="ECO:0000256" key="6">
    <source>
        <dbReference type="ARBA" id="ARBA00058490"/>
    </source>
</evidence>
<feature type="zinc finger region" description="C3H1-type" evidence="8">
    <location>
        <begin position="397"/>
        <end position="419"/>
    </location>
</feature>
<proteinExistence type="predicted"/>
<dbReference type="FunFam" id="1.25.10.10:FF:000237">
    <property type="entry name" value="Pumilio homolog 9"/>
    <property type="match status" value="1"/>
</dbReference>
<dbReference type="SUPFAM" id="SSF48371">
    <property type="entry name" value="ARM repeat"/>
    <property type="match status" value="1"/>
</dbReference>
<dbReference type="Proteomes" id="UP000825935">
    <property type="component" value="Chromosome 30"/>
</dbReference>
<feature type="domain" description="PUM-HD" evidence="11">
    <location>
        <begin position="497"/>
        <end position="841"/>
    </location>
</feature>
<comment type="function">
    <text evidence="6">Sequence-specific RNA-binding protein that regulates translation and mRNA stability by binding the 3'-UTR of target mRNAs.</text>
</comment>
<evidence type="ECO:0000256" key="4">
    <source>
        <dbReference type="ARBA" id="ARBA00022833"/>
    </source>
</evidence>
<dbReference type="SMART" id="SM00356">
    <property type="entry name" value="ZnF_C3H1"/>
    <property type="match status" value="1"/>
</dbReference>
<keyword evidence="13" id="KW-1185">Reference proteome</keyword>
<dbReference type="Gene3D" id="1.25.10.10">
    <property type="entry name" value="Leucine-rich Repeat Variant"/>
    <property type="match status" value="1"/>
</dbReference>
<evidence type="ECO:0000256" key="1">
    <source>
        <dbReference type="ARBA" id="ARBA00022723"/>
    </source>
</evidence>
<dbReference type="GO" id="GO:0005737">
    <property type="term" value="C:cytoplasm"/>
    <property type="evidence" value="ECO:0007669"/>
    <property type="project" value="TreeGrafter"/>
</dbReference>
<dbReference type="InterPro" id="IPR016024">
    <property type="entry name" value="ARM-type_fold"/>
</dbReference>
<feature type="repeat" description="Pumilio" evidence="7">
    <location>
        <begin position="739"/>
        <end position="774"/>
    </location>
</feature>
<feature type="compositionally biased region" description="Polar residues" evidence="9">
    <location>
        <begin position="64"/>
        <end position="104"/>
    </location>
</feature>
<keyword evidence="4 8" id="KW-0862">Zinc</keyword>
<feature type="repeat" description="Pumilio" evidence="7">
    <location>
        <begin position="520"/>
        <end position="555"/>
    </location>
</feature>
<evidence type="ECO:0000256" key="7">
    <source>
        <dbReference type="PROSITE-ProRule" id="PRU00317"/>
    </source>
</evidence>
<evidence type="ECO:0000259" key="10">
    <source>
        <dbReference type="PROSITE" id="PS50103"/>
    </source>
</evidence>
<dbReference type="GO" id="GO:0006417">
    <property type="term" value="P:regulation of translation"/>
    <property type="evidence" value="ECO:0007669"/>
    <property type="project" value="UniProtKB-KW"/>
</dbReference>
<feature type="region of interest" description="Disordered" evidence="9">
    <location>
        <begin position="64"/>
        <end position="108"/>
    </location>
</feature>
<keyword evidence="2" id="KW-0677">Repeat</keyword>
<dbReference type="InterPro" id="IPR033133">
    <property type="entry name" value="PUM-HD"/>
</dbReference>
<organism evidence="12 13">
    <name type="scientific">Ceratopteris richardii</name>
    <name type="common">Triangle waterfern</name>
    <dbReference type="NCBI Taxonomy" id="49495"/>
    <lineage>
        <taxon>Eukaryota</taxon>
        <taxon>Viridiplantae</taxon>
        <taxon>Streptophyta</taxon>
        <taxon>Embryophyta</taxon>
        <taxon>Tracheophyta</taxon>
        <taxon>Polypodiopsida</taxon>
        <taxon>Polypodiidae</taxon>
        <taxon>Polypodiales</taxon>
        <taxon>Pteridineae</taxon>
        <taxon>Pteridaceae</taxon>
        <taxon>Parkerioideae</taxon>
        <taxon>Ceratopteris</taxon>
    </lineage>
</organism>
<evidence type="ECO:0000313" key="13">
    <source>
        <dbReference type="Proteomes" id="UP000825935"/>
    </source>
</evidence>
<dbReference type="Pfam" id="PF00806">
    <property type="entry name" value="PUF"/>
    <property type="match status" value="8"/>
</dbReference>
<feature type="repeat" description="Pumilio" evidence="7">
    <location>
        <begin position="703"/>
        <end position="738"/>
    </location>
</feature>
<dbReference type="SUPFAM" id="SSF90229">
    <property type="entry name" value="CCCH zinc finger"/>
    <property type="match status" value="1"/>
</dbReference>
<dbReference type="PROSITE" id="PS50103">
    <property type="entry name" value="ZF_C3H1"/>
    <property type="match status" value="1"/>
</dbReference>
<keyword evidence="3 8" id="KW-0863">Zinc-finger</keyword>
<dbReference type="PROSITE" id="PS50302">
    <property type="entry name" value="PUM"/>
    <property type="match status" value="8"/>
</dbReference>
<keyword evidence="5" id="KW-0810">Translation regulation</keyword>
<dbReference type="GO" id="GO:0003729">
    <property type="term" value="F:mRNA binding"/>
    <property type="evidence" value="ECO:0007669"/>
    <property type="project" value="TreeGrafter"/>
</dbReference>
<evidence type="ECO:0000259" key="11">
    <source>
        <dbReference type="PROSITE" id="PS50303"/>
    </source>
</evidence>